<gene>
    <name evidence="3" type="ORF">XSP_002004</name>
</gene>
<evidence type="ECO:0000256" key="1">
    <source>
        <dbReference type="SAM" id="Coils"/>
    </source>
</evidence>
<keyword evidence="1" id="KW-0175">Coiled coil</keyword>
<dbReference type="Proteomes" id="UP000514411">
    <property type="component" value="Chromosome"/>
</dbReference>
<feature type="region of interest" description="Disordered" evidence="2">
    <location>
        <begin position="1"/>
        <end position="27"/>
    </location>
</feature>
<feature type="compositionally biased region" description="Basic residues" evidence="2">
    <location>
        <begin position="8"/>
        <end position="17"/>
    </location>
</feature>
<evidence type="ECO:0000256" key="2">
    <source>
        <dbReference type="SAM" id="MobiDB-lite"/>
    </source>
</evidence>
<proteinExistence type="predicted"/>
<protein>
    <submittedName>
        <fullName evidence="3">Type III effector</fullName>
    </submittedName>
</protein>
<reference evidence="4" key="1">
    <citation type="submission" date="2020-07" db="EMBL/GenBank/DDBJ databases">
        <authorList>
            <person name="Teixeira M."/>
        </authorList>
    </citation>
    <scope>NUCLEOTIDE SEQUENCE [LARGE SCALE GENOMIC DNA]</scope>
</reference>
<sequence length="1411" mass="154798">MPATRTGRQLRQRKRHVQRTDPTMPRIPLRPSVIAACLSGMAETISHPSKPSAKRQTHNKLATPDPRAFEAELIQAQEDPLGWSETLREQVRQASVVEPGLKAAPKRKHALPRLCRKAAERFGLSRGAPEPHARLLRYSSLQCERDRPADPSDRSANVVLDPHASPLLSNATQDLNGALIARLEQSNHDLAAGISRRRQAELKYAHAQTLHAAREQLALRARRAANLSDSINVLTRERAELLQQLHGCNARTDAVSAAIRDLESNIVSARAALNALPGVRQSRAVVARAAPSAANAHQGEDPSHLQRVCTRLERAVQDARARGDALAKTVFFGRGSAQAAQAEQALADTNAEIDQLRSAYAQARDALRSDPASSSANRPASRTLASELAAEQDREIEALRTRLGYDEKMLTLQRTHAQRCQRNTRRLQERLAQVDATLEQARHSSRINTEELWQQEQTVTVLEAADGDMQRVVEHAAAQLPADEARPAASDIVADTIQALLDILPGFREETLDPVSRQVLRDWADGLHGRSAAFGTDALQPVDALRIALQALSIASGGDATAAANALQRLSIVQMRELIPPPQVSIAAKAVPPMDTVTACVGLLASVPRGMQVLSHMLREEPTPASREWLEAAQVHLRASHRLALTPDAEQAERTWLGDAQMGARHAVHGASPLQGLQSATDAQRGAFHAFRNGYETTRAGSPYARVNACLQMFAQWAVAGSRRRRNSDLNPFNALALGMKVGASEALPTAVRRANDAFREAAGHLTSWLVARRQIQLAGGRMPSQDELAMQALSEYAHWLPHEQNATDLTFTAKVLGTIERRAQELQRSVAASASESDDLQPAACHPAIASTWVALRAGRMRLPETLRLIQRGLLDHAGQPTDMPIGAAPLDEELASVARNHFHQAVGQASRFLHEGDTARVRSPRALFECLRNLMERLEWRDKLRITEQRVIGLNTTPLSAALAIISSGLGLKLSAGGQASSDRSVEIYMGRTGLSLQIGRQKARQFNASTGISAGVLLPGTERAPVVITGAAEWRMKKESGIEHGVQIRVPRRGKGQELEQRAQFLAMFEHLLQLAEQSGGDAGQLTERDFLGELLAHHPSITVGLIGHAERNASATESSISVAAGVRVGNMDGKPRRATLGASLGLKARRETSRSQTPIEGYMTMVLKDSSAQSRVEIAGRASASVVAQQWTRPSIGNAPPTQVARLSMATLDLGYSRELHLAGSNTFSTLWMFNNEIDPVRTDRGFEFFNFASFEREVKRNWQLWTHYGTSKLQGKVDDQRVYMVAERQLQDFVDRVRLHMQDNKFASMIVDWVLQAEAAPRLDALRAQAQLLRVAGCEAQAVEADRAFDDLISYPGIWEPTILILREKGKRQRERGIDFFIKRQTNQAAEASRTVGQWIPYEPVP</sequence>
<feature type="region of interest" description="Disordered" evidence="2">
    <location>
        <begin position="362"/>
        <end position="389"/>
    </location>
</feature>
<accession>A0A9N8MDB3</accession>
<feature type="compositionally biased region" description="Low complexity" evidence="2">
    <location>
        <begin position="369"/>
        <end position="382"/>
    </location>
</feature>
<dbReference type="EMBL" id="LR861807">
    <property type="protein sequence ID" value="CAD7214022.1"/>
    <property type="molecule type" value="Genomic_DNA"/>
</dbReference>
<feature type="coiled-coil region" evidence="1">
    <location>
        <begin position="417"/>
        <end position="444"/>
    </location>
</feature>
<name>A0A9N8MDB3_XANCJ</name>
<evidence type="ECO:0000313" key="4">
    <source>
        <dbReference type="Proteomes" id="UP000514411"/>
    </source>
</evidence>
<dbReference type="NCBIfam" id="NF041378">
    <property type="entry name" value="XopZ"/>
    <property type="match status" value="1"/>
</dbReference>
<organism evidence="3 4">
    <name type="scientific">Xanthomonas campestris pv. juglandis</name>
    <name type="common">Xanthomonas arboricola pv. juglandis</name>
    <dbReference type="NCBI Taxonomy" id="195709"/>
    <lineage>
        <taxon>Bacteria</taxon>
        <taxon>Pseudomonadati</taxon>
        <taxon>Pseudomonadota</taxon>
        <taxon>Gammaproteobacteria</taxon>
        <taxon>Lysobacterales</taxon>
        <taxon>Lysobacteraceae</taxon>
        <taxon>Xanthomonas</taxon>
    </lineage>
</organism>
<evidence type="ECO:0000313" key="3">
    <source>
        <dbReference type="EMBL" id="CAD7214022.1"/>
    </source>
</evidence>